<keyword evidence="6" id="KW-1185">Reference proteome</keyword>
<dbReference type="AlphaFoldDB" id="A0A2G5IEW3"/>
<dbReference type="Proteomes" id="UP001302367">
    <property type="component" value="Chromosome 5"/>
</dbReference>
<proteinExistence type="predicted"/>
<accession>A0A2G5IEW3</accession>
<sequence length="569" mass="64949">MLAKRRHASLRLFVFTGLCVTLGIWYLRPMSVGISPATVQTYWSSAESSTSESLATTAGPGLSKEHPILTISKAATRKHEEKVARQSSTYEQAVAEYLRRYGRTPPPNFEYWFAYAKAVSSPIIDDFDVLDDAISPLLQYSGAEIQKTMDRPHARAEIAPCRIKNSQLQEGCEVLGDVILRIFADARVIGHLPDVELLINMLDEPRILLNRNSSSSARLRHQQRDLEPEPDEVEWKDLGQGNAWQELVVDQCRESRPSLESYSELVSLGSEHKVFGFVQDNFKSLSLCDHKEWKHAHGLWESATSLHTANVPLPVLSPAVISTMNDIPFPARAYTHSDYASDPEESVEYEEKTHALYWAGKTTGGFQNVTEDDWLPLHRQRFVSLANDMDAEAQTLLRRRGKNGPWEPIKQSLKKTMFNVHFTDVVQCSPEACAHQQEYFDVIAPEPRKTALEYTLVFDADGNGHSARYYRFVESNSLPLKQTVFREWHDDRLQPWLHYIPISLEMTELAEVVRYFVEEREGRVLAKELALAGREWALRSMRPVDQVVYIYRLLLELARLQDPERPALP</sequence>
<keyword evidence="3" id="KW-0808">Transferase</keyword>
<evidence type="ECO:0000256" key="1">
    <source>
        <dbReference type="SAM" id="Phobius"/>
    </source>
</evidence>
<dbReference type="GO" id="GO:0016740">
    <property type="term" value="F:transferase activity"/>
    <property type="evidence" value="ECO:0007669"/>
    <property type="project" value="UniProtKB-KW"/>
</dbReference>
<evidence type="ECO:0000313" key="4">
    <source>
        <dbReference type="EMBL" id="WPB03961.1"/>
    </source>
</evidence>
<keyword evidence="1" id="KW-1133">Transmembrane helix</keyword>
<keyword evidence="1" id="KW-0472">Membrane</keyword>
<feature type="transmembrane region" description="Helical" evidence="1">
    <location>
        <begin position="12"/>
        <end position="28"/>
    </location>
</feature>
<dbReference type="EMBL" id="CP134188">
    <property type="protein sequence ID" value="WPB03961.1"/>
    <property type="molecule type" value="Genomic_DNA"/>
</dbReference>
<evidence type="ECO:0000259" key="2">
    <source>
        <dbReference type="SMART" id="SM00672"/>
    </source>
</evidence>
<dbReference type="PANTHER" id="PTHR12203:SF61">
    <property type="entry name" value="CAPSULE PROTEIN"/>
    <property type="match status" value="1"/>
</dbReference>
<protein>
    <submittedName>
        <fullName evidence="3">Beta-1,2-xylosyltransferase 1</fullName>
    </submittedName>
</protein>
<gene>
    <name evidence="3" type="ORF">CB0940_11616</name>
    <name evidence="4" type="ORF">RHO25_008605</name>
</gene>
<organism evidence="3 5">
    <name type="scientific">Cercospora beticola</name>
    <name type="common">Sugarbeet leaf spot fungus</name>
    <dbReference type="NCBI Taxonomy" id="122368"/>
    <lineage>
        <taxon>Eukaryota</taxon>
        <taxon>Fungi</taxon>
        <taxon>Dikarya</taxon>
        <taxon>Ascomycota</taxon>
        <taxon>Pezizomycotina</taxon>
        <taxon>Dothideomycetes</taxon>
        <taxon>Dothideomycetidae</taxon>
        <taxon>Mycosphaerellales</taxon>
        <taxon>Mycosphaerellaceae</taxon>
        <taxon>Cercospora</taxon>
    </lineage>
</organism>
<feature type="domain" description="Glycosyl transferase CAP10" evidence="2">
    <location>
        <begin position="277"/>
        <end position="564"/>
    </location>
</feature>
<evidence type="ECO:0000313" key="6">
    <source>
        <dbReference type="Proteomes" id="UP001302367"/>
    </source>
</evidence>
<dbReference type="InterPro" id="IPR006598">
    <property type="entry name" value="CAP10"/>
</dbReference>
<evidence type="ECO:0000313" key="5">
    <source>
        <dbReference type="Proteomes" id="UP000230605"/>
    </source>
</evidence>
<evidence type="ECO:0000313" key="3">
    <source>
        <dbReference type="EMBL" id="PIB03202.1"/>
    </source>
</evidence>
<reference evidence="4 6" key="2">
    <citation type="submission" date="2023-09" db="EMBL/GenBank/DDBJ databases">
        <title>Complete-Gapless Cercospora beticola genome.</title>
        <authorList>
            <person name="Wyatt N.A."/>
            <person name="Spanner R.E."/>
            <person name="Bolton M.D."/>
        </authorList>
    </citation>
    <scope>NUCLEOTIDE SEQUENCE [LARGE SCALE GENOMIC DNA]</scope>
    <source>
        <strain evidence="4">Cb09-40</strain>
    </source>
</reference>
<keyword evidence="1" id="KW-0812">Transmembrane</keyword>
<dbReference type="OrthoDB" id="541052at2759"/>
<dbReference type="PANTHER" id="PTHR12203">
    <property type="entry name" value="KDEL LYS-ASP-GLU-LEU CONTAINING - RELATED"/>
    <property type="match status" value="1"/>
</dbReference>
<dbReference type="Proteomes" id="UP000230605">
    <property type="component" value="Chromosome 10"/>
</dbReference>
<dbReference type="SMART" id="SM00672">
    <property type="entry name" value="CAP10"/>
    <property type="match status" value="1"/>
</dbReference>
<dbReference type="Pfam" id="PF05686">
    <property type="entry name" value="Glyco_transf_90"/>
    <property type="match status" value="1"/>
</dbReference>
<name>A0A2G5IEW3_CERBT</name>
<dbReference type="EMBL" id="LKMD01000099">
    <property type="protein sequence ID" value="PIB03202.1"/>
    <property type="molecule type" value="Genomic_DNA"/>
</dbReference>
<reference evidence="3 5" key="1">
    <citation type="submission" date="2015-10" db="EMBL/GenBank/DDBJ databases">
        <title>The cercosporin biosynthetic gene cluster was horizontally transferred to several fungal lineages and shown to be expanded in Cercospora beticola based on microsynteny with recipient genomes.</title>
        <authorList>
            <person name="De Jonge R."/>
            <person name="Ebert M.K."/>
            <person name="Suttle J.C."/>
            <person name="Jurick Ii W.M."/>
            <person name="Secor G.A."/>
            <person name="Thomma B.P."/>
            <person name="Van De Peer Y."/>
            <person name="Bolton M.D."/>
        </authorList>
    </citation>
    <scope>NUCLEOTIDE SEQUENCE [LARGE SCALE GENOMIC DNA]</scope>
    <source>
        <strain evidence="3 5">09-40</strain>
    </source>
</reference>
<dbReference type="InterPro" id="IPR051091">
    <property type="entry name" value="O-Glucosyltr/Glycosyltrsf_90"/>
</dbReference>